<feature type="transmembrane region" description="Helical" evidence="2">
    <location>
        <begin position="212"/>
        <end position="231"/>
    </location>
</feature>
<feature type="transmembrane region" description="Helical" evidence="2">
    <location>
        <begin position="425"/>
        <end position="445"/>
    </location>
</feature>
<keyword evidence="4" id="KW-1185">Reference proteome</keyword>
<dbReference type="EMBL" id="JAFEKC020000011">
    <property type="protein sequence ID" value="KAK0512367.1"/>
    <property type="molecule type" value="Genomic_DNA"/>
</dbReference>
<accession>A0AA39V1Q2</accession>
<name>A0AA39V1Q2_9LECA</name>
<keyword evidence="2" id="KW-1133">Transmembrane helix</keyword>
<feature type="transmembrane region" description="Helical" evidence="2">
    <location>
        <begin position="499"/>
        <end position="527"/>
    </location>
</feature>
<reference evidence="3" key="1">
    <citation type="submission" date="2023-03" db="EMBL/GenBank/DDBJ databases">
        <title>Complete genome of Cladonia borealis.</title>
        <authorList>
            <person name="Park H."/>
        </authorList>
    </citation>
    <scope>NUCLEOTIDE SEQUENCE</scope>
    <source>
        <strain evidence="3">ANT050790</strain>
    </source>
</reference>
<keyword evidence="2" id="KW-0812">Transmembrane</keyword>
<comment type="caution">
    <text evidence="3">The sequence shown here is derived from an EMBL/GenBank/DDBJ whole genome shotgun (WGS) entry which is preliminary data.</text>
</comment>
<feature type="transmembrane region" description="Helical" evidence="2">
    <location>
        <begin position="66"/>
        <end position="82"/>
    </location>
</feature>
<keyword evidence="2" id="KW-0472">Membrane</keyword>
<evidence type="ECO:0000313" key="3">
    <source>
        <dbReference type="EMBL" id="KAK0512367.1"/>
    </source>
</evidence>
<protein>
    <submittedName>
        <fullName evidence="3">Uncharacterized protein</fullName>
    </submittedName>
</protein>
<dbReference type="Proteomes" id="UP001166286">
    <property type="component" value="Unassembled WGS sequence"/>
</dbReference>
<evidence type="ECO:0000313" key="4">
    <source>
        <dbReference type="Proteomes" id="UP001166286"/>
    </source>
</evidence>
<feature type="transmembrane region" description="Helical" evidence="2">
    <location>
        <begin position="567"/>
        <end position="588"/>
    </location>
</feature>
<evidence type="ECO:0000256" key="2">
    <source>
        <dbReference type="SAM" id="Phobius"/>
    </source>
</evidence>
<dbReference type="AlphaFoldDB" id="A0AA39V1Q2"/>
<gene>
    <name evidence="3" type="ORF">JMJ35_005495</name>
</gene>
<feature type="compositionally biased region" description="Basic and acidic residues" evidence="1">
    <location>
        <begin position="684"/>
        <end position="696"/>
    </location>
</feature>
<organism evidence="3 4">
    <name type="scientific">Cladonia borealis</name>
    <dbReference type="NCBI Taxonomy" id="184061"/>
    <lineage>
        <taxon>Eukaryota</taxon>
        <taxon>Fungi</taxon>
        <taxon>Dikarya</taxon>
        <taxon>Ascomycota</taxon>
        <taxon>Pezizomycotina</taxon>
        <taxon>Lecanoromycetes</taxon>
        <taxon>OSLEUM clade</taxon>
        <taxon>Lecanoromycetidae</taxon>
        <taxon>Lecanorales</taxon>
        <taxon>Lecanorineae</taxon>
        <taxon>Cladoniaceae</taxon>
        <taxon>Cladonia</taxon>
    </lineage>
</organism>
<feature type="transmembrane region" description="Helical" evidence="2">
    <location>
        <begin position="389"/>
        <end position="413"/>
    </location>
</feature>
<evidence type="ECO:0000256" key="1">
    <source>
        <dbReference type="SAM" id="MobiDB-lite"/>
    </source>
</evidence>
<feature type="transmembrane region" description="Helical" evidence="2">
    <location>
        <begin position="243"/>
        <end position="261"/>
    </location>
</feature>
<feature type="region of interest" description="Disordered" evidence="1">
    <location>
        <begin position="670"/>
        <end position="704"/>
    </location>
</feature>
<feature type="transmembrane region" description="Helical" evidence="2">
    <location>
        <begin position="620"/>
        <end position="641"/>
    </location>
</feature>
<feature type="transmembrane region" description="Helical" evidence="2">
    <location>
        <begin position="88"/>
        <end position="110"/>
    </location>
</feature>
<proteinExistence type="predicted"/>
<sequence length="754" mass="85889">MRPDFSACANVFSNFSQHDSIYNYTGQLYGIFAHTERPPVITYEGCNNLCGTGTQYYTWKDVSSTIFTWVFPVIGLLLQAPYEGNKNWSTMLALARWIGNPIAAMSYVFWNIRVTGRCAMILDMATPYKVIPGPDSQFAQIRDSLYLLSIMNQYTVKQRMPIDPAEKLLRIALFSDSLHLTPSKDRTDSLVKKRQELAKFVRAGRKRGVIQVYVSILIFVIALAVSIQAAFTDQLGYNETAHTLAFGLLLGWLPIFVQASITDRNPVATDQIRLQLNELLNLVRNALLDPHSRSAYISAIGSTEDDFTWTKVLETDDYFQSDVFVEFAGQGRVRWHLGCVYSVLSSIENAWIAGYGRDWLHDADGARARMIASNVEPNEQLVWFDLQMFWQIAAATAILYGSAGGAFIISYYTPTVGLGCRSGGYLIYVLLATMIFAAEMFLWWVRATFRRTPEWILRWTQCWPFELLISKLSKHGHRFINLDKRTKSRNRLRKLWRNWAALGFTNCLAVCLRFCEFANAIFLTYIVFAQTLGAYQNCKCMCTTWSPIGGYMDFMTFAYYQANGVKYYWGFGTAISCITMAAGLSYVVNEYCTQSHLSTEDYESAAEGLRTTRRFKKSTMWLRHLASIATKILHFLTFSIFKSHSKSLAWDYMTKDDRIWTRKAQIIHGRPPTRASVEDDEDESSQRKPLARDDRSFSNGTTLADPDERLEQWYNKALAEAEARGVSIEMQAPGRASVSEASRSMLSRESTLLF</sequence>